<proteinExistence type="predicted"/>
<name>X1SLC4_9ZZZZ</name>
<organism evidence="1">
    <name type="scientific">marine sediment metagenome</name>
    <dbReference type="NCBI Taxonomy" id="412755"/>
    <lineage>
        <taxon>unclassified sequences</taxon>
        <taxon>metagenomes</taxon>
        <taxon>ecological metagenomes</taxon>
    </lineage>
</organism>
<dbReference type="Pfam" id="PF23140">
    <property type="entry name" value="Gp80"/>
    <property type="match status" value="1"/>
</dbReference>
<dbReference type="EMBL" id="BARW01005166">
    <property type="protein sequence ID" value="GAI76165.1"/>
    <property type="molecule type" value="Genomic_DNA"/>
</dbReference>
<sequence length="84" mass="8793">TAYTGDRKAITFGAPAQVGGKATIKNTAAIEFENMPAVTVKYAIVCDAATVGNILYWCPLTAVKTCNAGDTFRIPIDGLVLDLA</sequence>
<accession>X1SLC4</accession>
<feature type="non-terminal residue" evidence="1">
    <location>
        <position position="1"/>
    </location>
</feature>
<comment type="caution">
    <text evidence="1">The sequence shown here is derived from an EMBL/GenBank/DDBJ whole genome shotgun (WGS) entry which is preliminary data.</text>
</comment>
<evidence type="ECO:0000313" key="1">
    <source>
        <dbReference type="EMBL" id="GAI76165.1"/>
    </source>
</evidence>
<gene>
    <name evidence="1" type="ORF">S12H4_11485</name>
</gene>
<dbReference type="AlphaFoldDB" id="X1SLC4"/>
<reference evidence="1" key="1">
    <citation type="journal article" date="2014" name="Front. Microbiol.">
        <title>High frequency of phylogenetically diverse reductive dehalogenase-homologous genes in deep subseafloor sedimentary metagenomes.</title>
        <authorList>
            <person name="Kawai M."/>
            <person name="Futagami T."/>
            <person name="Toyoda A."/>
            <person name="Takaki Y."/>
            <person name="Nishi S."/>
            <person name="Hori S."/>
            <person name="Arai W."/>
            <person name="Tsubouchi T."/>
            <person name="Morono Y."/>
            <person name="Uchiyama I."/>
            <person name="Ito T."/>
            <person name="Fujiyama A."/>
            <person name="Inagaki F."/>
            <person name="Takami H."/>
        </authorList>
    </citation>
    <scope>NUCLEOTIDE SEQUENCE</scope>
    <source>
        <strain evidence="1">Expedition CK06-06</strain>
    </source>
</reference>
<protein>
    <submittedName>
        <fullName evidence="1">Uncharacterized protein</fullName>
    </submittedName>
</protein>
<dbReference type="InterPro" id="IPR056908">
    <property type="entry name" value="Gp80-like"/>
</dbReference>